<dbReference type="PANTHER" id="PTHR44591:SF3">
    <property type="entry name" value="RESPONSE REGULATORY DOMAIN-CONTAINING PROTEIN"/>
    <property type="match status" value="1"/>
</dbReference>
<reference evidence="6" key="1">
    <citation type="journal article" date="2021" name="Front. Microbiol.">
        <title>Comprehensive Comparative Genomics and Phenotyping of Methylobacterium Species.</title>
        <authorList>
            <person name="Alessa O."/>
            <person name="Ogura Y."/>
            <person name="Fujitani Y."/>
            <person name="Takami H."/>
            <person name="Hayashi T."/>
            <person name="Sahin N."/>
            <person name="Tani A."/>
        </authorList>
    </citation>
    <scope>NUCLEOTIDE SEQUENCE</scope>
    <source>
        <strain evidence="6">LMG 23639</strain>
    </source>
</reference>
<proteinExistence type="predicted"/>
<accession>A0ABQ4SS07</accession>
<dbReference type="SUPFAM" id="SSF52172">
    <property type="entry name" value="CheY-like"/>
    <property type="match status" value="1"/>
</dbReference>
<organism evidence="6 7">
    <name type="scientific">Methylobacterium jeotgali</name>
    <dbReference type="NCBI Taxonomy" id="381630"/>
    <lineage>
        <taxon>Bacteria</taxon>
        <taxon>Pseudomonadati</taxon>
        <taxon>Pseudomonadota</taxon>
        <taxon>Alphaproteobacteria</taxon>
        <taxon>Hyphomicrobiales</taxon>
        <taxon>Methylobacteriaceae</taxon>
        <taxon>Methylobacterium</taxon>
    </lineage>
</organism>
<evidence type="ECO:0000313" key="6">
    <source>
        <dbReference type="EMBL" id="GJE05877.1"/>
    </source>
</evidence>
<dbReference type="Gene3D" id="3.40.50.2300">
    <property type="match status" value="1"/>
</dbReference>
<dbReference type="PROSITE" id="PS50110">
    <property type="entry name" value="RESPONSE_REGULATORY"/>
    <property type="match status" value="1"/>
</dbReference>
<dbReference type="Proteomes" id="UP001055102">
    <property type="component" value="Unassembled WGS sequence"/>
</dbReference>
<protein>
    <submittedName>
        <fullName evidence="6">Aerobic respiration control protein ArcA</fullName>
    </submittedName>
</protein>
<dbReference type="InterPro" id="IPR001789">
    <property type="entry name" value="Sig_transdc_resp-reg_receiver"/>
</dbReference>
<feature type="modified residue" description="4-aspartylphosphate" evidence="4">
    <location>
        <position position="60"/>
    </location>
</feature>
<evidence type="ECO:0000259" key="5">
    <source>
        <dbReference type="PROSITE" id="PS50110"/>
    </source>
</evidence>
<keyword evidence="2" id="KW-0805">Transcription regulation</keyword>
<sequence>MPFSATEKPLVLVAEDEFVTRQAAIDMLREAGFAALTATNGTEAIRLLEDCREIRAVLTDIDMPGGPDGIRLAACIQHRRPDVHVIIVSGKVIPVEGDLPSGSLFFAKPYNESELIDALRGLLA</sequence>
<reference evidence="6" key="2">
    <citation type="submission" date="2021-08" db="EMBL/GenBank/DDBJ databases">
        <authorList>
            <person name="Tani A."/>
            <person name="Ola A."/>
            <person name="Ogura Y."/>
            <person name="Katsura K."/>
            <person name="Hayashi T."/>
        </authorList>
    </citation>
    <scope>NUCLEOTIDE SEQUENCE</scope>
    <source>
        <strain evidence="6">LMG 23639</strain>
    </source>
</reference>
<dbReference type="InterPro" id="IPR011006">
    <property type="entry name" value="CheY-like_superfamily"/>
</dbReference>
<name>A0ABQ4SS07_9HYPH</name>
<evidence type="ECO:0000256" key="1">
    <source>
        <dbReference type="ARBA" id="ARBA00022553"/>
    </source>
</evidence>
<dbReference type="PANTHER" id="PTHR44591">
    <property type="entry name" value="STRESS RESPONSE REGULATOR PROTEIN 1"/>
    <property type="match status" value="1"/>
</dbReference>
<keyword evidence="3" id="KW-0804">Transcription</keyword>
<evidence type="ECO:0000256" key="4">
    <source>
        <dbReference type="PROSITE-ProRule" id="PRU00169"/>
    </source>
</evidence>
<dbReference type="InterPro" id="IPR050595">
    <property type="entry name" value="Bact_response_regulator"/>
</dbReference>
<dbReference type="EMBL" id="BPQR01000019">
    <property type="protein sequence ID" value="GJE05877.1"/>
    <property type="molecule type" value="Genomic_DNA"/>
</dbReference>
<feature type="domain" description="Response regulatory" evidence="5">
    <location>
        <begin position="10"/>
        <end position="123"/>
    </location>
</feature>
<evidence type="ECO:0000256" key="3">
    <source>
        <dbReference type="ARBA" id="ARBA00023163"/>
    </source>
</evidence>
<dbReference type="SMART" id="SM00448">
    <property type="entry name" value="REC"/>
    <property type="match status" value="1"/>
</dbReference>
<evidence type="ECO:0000256" key="2">
    <source>
        <dbReference type="ARBA" id="ARBA00023015"/>
    </source>
</evidence>
<comment type="caution">
    <text evidence="6">The sequence shown here is derived from an EMBL/GenBank/DDBJ whole genome shotgun (WGS) entry which is preliminary data.</text>
</comment>
<dbReference type="RefSeq" id="WP_238274541.1">
    <property type="nucleotide sequence ID" value="NZ_BPQR01000019.1"/>
</dbReference>
<gene>
    <name evidence="6" type="primary">arcA_1</name>
    <name evidence="6" type="ORF">AOPFMNJM_1183</name>
</gene>
<keyword evidence="7" id="KW-1185">Reference proteome</keyword>
<keyword evidence="1 4" id="KW-0597">Phosphoprotein</keyword>
<dbReference type="Pfam" id="PF00072">
    <property type="entry name" value="Response_reg"/>
    <property type="match status" value="1"/>
</dbReference>
<evidence type="ECO:0000313" key="7">
    <source>
        <dbReference type="Proteomes" id="UP001055102"/>
    </source>
</evidence>